<reference evidence="11 12" key="1">
    <citation type="journal article" date="2011" name="Genome Res.">
        <title>Phylogeny-wide analysis of social amoeba genomes highlights ancient origins for complex intercellular communication.</title>
        <authorList>
            <person name="Heidel A.J."/>
            <person name="Lawal H.M."/>
            <person name="Felder M."/>
            <person name="Schilde C."/>
            <person name="Helps N.R."/>
            <person name="Tunggal B."/>
            <person name="Rivero F."/>
            <person name="John U."/>
            <person name="Schleicher M."/>
            <person name="Eichinger L."/>
            <person name="Platzer M."/>
            <person name="Noegel A.A."/>
            <person name="Schaap P."/>
            <person name="Gloeckner G."/>
        </authorList>
    </citation>
    <scope>NUCLEOTIDE SEQUENCE [LARGE SCALE GENOMIC DNA]</scope>
    <source>
        <strain evidence="12">ATCC 26659 / Pp 5 / PN500</strain>
    </source>
</reference>
<proteinExistence type="inferred from homology"/>
<evidence type="ECO:0000256" key="9">
    <source>
        <dbReference type="SAM" id="Phobius"/>
    </source>
</evidence>
<dbReference type="OMA" id="LMHNHQV"/>
<feature type="transmembrane region" description="Helical" evidence="9">
    <location>
        <begin position="288"/>
        <end position="307"/>
    </location>
</feature>
<dbReference type="Proteomes" id="UP000001396">
    <property type="component" value="Unassembled WGS sequence"/>
</dbReference>
<comment type="caution">
    <text evidence="11">The sequence shown here is derived from an EMBL/GenBank/DDBJ whole genome shotgun (WGS) entry which is preliminary data.</text>
</comment>
<evidence type="ECO:0000256" key="1">
    <source>
        <dbReference type="ARBA" id="ARBA00004389"/>
    </source>
</evidence>
<dbReference type="PANTHER" id="PTHR12154:SF4">
    <property type="entry name" value="UDP-N-ACETYLGLUCOSAMINE TRANSFERASE SUBUNIT ALG14 HOMOLOG"/>
    <property type="match status" value="1"/>
</dbReference>
<dbReference type="AlphaFoldDB" id="D3B9X1"/>
<sequence length="345" mass="38806">MSNNSNSFLNEKKYVFVTVGTTRFEELIQEVDKKEFHQLLKSFGYNAILMQIGNSGYIPVNSVNLEDQQQQQQQPTTSSSSSLPTGFQSYYYRFKPSLFDDMNNSTLIISHGGSGSILESLEIHKPIVCVTNSRLMHNHQVELADRLSGSPYNYLLPCEPSNLASVIKDDLKSYLATRQQMNDKTIDRSLNRFSQGLKENTESLSSNSSNSNSNSNGLKTMVVLGSGGHTAEMFYLLKKLDRDRFNHITYVLADSDKRSLDKITLNDKLPEQRTVKTIPRSRNVGQSYIHSIWTTFISLLYCLILVFKEKPDVILCNGPVVNMNNNNDSSTSSSTTTSSSSTKKR</sequence>
<organism evidence="11 12">
    <name type="scientific">Heterostelium pallidum (strain ATCC 26659 / Pp 5 / PN500)</name>
    <name type="common">Cellular slime mold</name>
    <name type="synonym">Polysphondylium pallidum</name>
    <dbReference type="NCBI Taxonomy" id="670386"/>
    <lineage>
        <taxon>Eukaryota</taxon>
        <taxon>Amoebozoa</taxon>
        <taxon>Evosea</taxon>
        <taxon>Eumycetozoa</taxon>
        <taxon>Dictyostelia</taxon>
        <taxon>Acytosteliales</taxon>
        <taxon>Acytosteliaceae</taxon>
        <taxon>Heterostelium</taxon>
    </lineage>
</organism>
<evidence type="ECO:0000256" key="8">
    <source>
        <dbReference type="SAM" id="MobiDB-lite"/>
    </source>
</evidence>
<dbReference type="InterPro" id="IPR007235">
    <property type="entry name" value="Glyco_trans_28_C"/>
</dbReference>
<evidence type="ECO:0000256" key="3">
    <source>
        <dbReference type="ARBA" id="ARBA00017467"/>
    </source>
</evidence>
<dbReference type="RefSeq" id="XP_020433476.1">
    <property type="nucleotide sequence ID" value="XM_020576227.1"/>
</dbReference>
<dbReference type="GeneID" id="31360826"/>
<dbReference type="GO" id="GO:0043541">
    <property type="term" value="C:UDP-N-acetylglucosamine transferase complex"/>
    <property type="evidence" value="ECO:0007669"/>
    <property type="project" value="TreeGrafter"/>
</dbReference>
<evidence type="ECO:0000256" key="7">
    <source>
        <dbReference type="ARBA" id="ARBA00023136"/>
    </source>
</evidence>
<evidence type="ECO:0000313" key="12">
    <source>
        <dbReference type="Proteomes" id="UP000001396"/>
    </source>
</evidence>
<evidence type="ECO:0000259" key="10">
    <source>
        <dbReference type="Pfam" id="PF04101"/>
    </source>
</evidence>
<evidence type="ECO:0000256" key="2">
    <source>
        <dbReference type="ARBA" id="ARBA00009731"/>
    </source>
</evidence>
<evidence type="ECO:0000313" key="11">
    <source>
        <dbReference type="EMBL" id="EFA81358.1"/>
    </source>
</evidence>
<accession>D3B9X1</accession>
<keyword evidence="12" id="KW-1185">Reference proteome</keyword>
<comment type="subcellular location">
    <subcellularLocation>
        <location evidence="1">Endoplasmic reticulum membrane</location>
        <topology evidence="1">Single-pass membrane protein</topology>
    </subcellularLocation>
</comment>
<evidence type="ECO:0000256" key="6">
    <source>
        <dbReference type="ARBA" id="ARBA00022989"/>
    </source>
</evidence>
<dbReference type="InterPro" id="IPR013969">
    <property type="entry name" value="Oligosacch_biosynth_Alg14"/>
</dbReference>
<dbReference type="EMBL" id="ADBJ01000025">
    <property type="protein sequence ID" value="EFA81358.1"/>
    <property type="molecule type" value="Genomic_DNA"/>
</dbReference>
<gene>
    <name evidence="11" type="primary">ugt1</name>
    <name evidence="11" type="ORF">PPL_05341</name>
</gene>
<keyword evidence="5" id="KW-0256">Endoplasmic reticulum</keyword>
<keyword evidence="4 9" id="KW-0812">Transmembrane</keyword>
<dbReference type="GO" id="GO:0006488">
    <property type="term" value="P:dolichol-linked oligosaccharide biosynthetic process"/>
    <property type="evidence" value="ECO:0007669"/>
    <property type="project" value="InterPro"/>
</dbReference>
<dbReference type="SUPFAM" id="SSF53756">
    <property type="entry name" value="UDP-Glycosyltransferase/glycogen phosphorylase"/>
    <property type="match status" value="1"/>
</dbReference>
<dbReference type="PANTHER" id="PTHR12154">
    <property type="entry name" value="GLYCOSYL TRANSFERASE-RELATED"/>
    <property type="match status" value="1"/>
</dbReference>
<dbReference type="STRING" id="670386.D3B9X1"/>
<dbReference type="Pfam" id="PF08660">
    <property type="entry name" value="Alg14"/>
    <property type="match status" value="1"/>
</dbReference>
<feature type="region of interest" description="Disordered" evidence="8">
    <location>
        <begin position="325"/>
        <end position="345"/>
    </location>
</feature>
<dbReference type="Gene3D" id="3.40.50.2000">
    <property type="entry name" value="Glycogen Phosphorylase B"/>
    <property type="match status" value="2"/>
</dbReference>
<keyword evidence="6 9" id="KW-1133">Transmembrane helix</keyword>
<comment type="similarity">
    <text evidence="2">Belongs to the ALG14 family.</text>
</comment>
<dbReference type="InParanoid" id="D3B9X1"/>
<name>D3B9X1_HETP5</name>
<protein>
    <recommendedName>
        <fullName evidence="3">UDP-N-acetylglucosamine transferase subunit ALG14</fullName>
    </recommendedName>
</protein>
<dbReference type="GO" id="GO:0004577">
    <property type="term" value="F:N-acetylglucosaminyldiphosphodolichol N-acetylglucosaminyltransferase activity"/>
    <property type="evidence" value="ECO:0007669"/>
    <property type="project" value="TreeGrafter"/>
</dbReference>
<keyword evidence="7 9" id="KW-0472">Membrane</keyword>
<feature type="domain" description="Glycosyl transferase family 28 C-terminal" evidence="10">
    <location>
        <begin position="15"/>
        <end position="185"/>
    </location>
</feature>
<evidence type="ECO:0000256" key="4">
    <source>
        <dbReference type="ARBA" id="ARBA00022692"/>
    </source>
</evidence>
<keyword evidence="11" id="KW-0808">Transferase</keyword>
<dbReference type="FunCoup" id="D3B9X1">
    <property type="interactions" value="25"/>
</dbReference>
<evidence type="ECO:0000256" key="5">
    <source>
        <dbReference type="ARBA" id="ARBA00022824"/>
    </source>
</evidence>
<dbReference type="Pfam" id="PF04101">
    <property type="entry name" value="Glyco_tran_28_C"/>
    <property type="match status" value="1"/>
</dbReference>